<evidence type="ECO:0000313" key="2">
    <source>
        <dbReference type="EMBL" id="KAF2146135.1"/>
    </source>
</evidence>
<organism evidence="2 3">
    <name type="scientific">Aplosporella prunicola CBS 121167</name>
    <dbReference type="NCBI Taxonomy" id="1176127"/>
    <lineage>
        <taxon>Eukaryota</taxon>
        <taxon>Fungi</taxon>
        <taxon>Dikarya</taxon>
        <taxon>Ascomycota</taxon>
        <taxon>Pezizomycotina</taxon>
        <taxon>Dothideomycetes</taxon>
        <taxon>Dothideomycetes incertae sedis</taxon>
        <taxon>Botryosphaeriales</taxon>
        <taxon>Aplosporellaceae</taxon>
        <taxon>Aplosporella</taxon>
    </lineage>
</organism>
<accession>A0A6A6BS72</accession>
<protein>
    <submittedName>
        <fullName evidence="2">Uncharacterized protein</fullName>
    </submittedName>
</protein>
<reference evidence="2" key="1">
    <citation type="journal article" date="2020" name="Stud. Mycol.">
        <title>101 Dothideomycetes genomes: a test case for predicting lifestyles and emergence of pathogens.</title>
        <authorList>
            <person name="Haridas S."/>
            <person name="Albert R."/>
            <person name="Binder M."/>
            <person name="Bloem J."/>
            <person name="Labutti K."/>
            <person name="Salamov A."/>
            <person name="Andreopoulos B."/>
            <person name="Baker S."/>
            <person name="Barry K."/>
            <person name="Bills G."/>
            <person name="Bluhm B."/>
            <person name="Cannon C."/>
            <person name="Castanera R."/>
            <person name="Culley D."/>
            <person name="Daum C."/>
            <person name="Ezra D."/>
            <person name="Gonzalez J."/>
            <person name="Henrissat B."/>
            <person name="Kuo A."/>
            <person name="Liang C."/>
            <person name="Lipzen A."/>
            <person name="Lutzoni F."/>
            <person name="Magnuson J."/>
            <person name="Mondo S."/>
            <person name="Nolan M."/>
            <person name="Ohm R."/>
            <person name="Pangilinan J."/>
            <person name="Park H.-J."/>
            <person name="Ramirez L."/>
            <person name="Alfaro M."/>
            <person name="Sun H."/>
            <person name="Tritt A."/>
            <person name="Yoshinaga Y."/>
            <person name="Zwiers L.-H."/>
            <person name="Turgeon B."/>
            <person name="Goodwin S."/>
            <person name="Spatafora J."/>
            <person name="Crous P."/>
            <person name="Grigoriev I."/>
        </authorList>
    </citation>
    <scope>NUCLEOTIDE SEQUENCE</scope>
    <source>
        <strain evidence="2">CBS 121167</strain>
    </source>
</reference>
<proteinExistence type="predicted"/>
<feature type="compositionally biased region" description="Basic residues" evidence="1">
    <location>
        <begin position="34"/>
        <end position="53"/>
    </location>
</feature>
<dbReference type="Proteomes" id="UP000799438">
    <property type="component" value="Unassembled WGS sequence"/>
</dbReference>
<gene>
    <name evidence="2" type="ORF">K452DRAFT_283425</name>
</gene>
<dbReference type="EMBL" id="ML995476">
    <property type="protein sequence ID" value="KAF2146135.1"/>
    <property type="molecule type" value="Genomic_DNA"/>
</dbReference>
<evidence type="ECO:0000313" key="3">
    <source>
        <dbReference type="Proteomes" id="UP000799438"/>
    </source>
</evidence>
<keyword evidence="3" id="KW-1185">Reference proteome</keyword>
<dbReference type="AlphaFoldDB" id="A0A6A6BS72"/>
<name>A0A6A6BS72_9PEZI</name>
<dbReference type="GeneID" id="54297266"/>
<feature type="non-terminal residue" evidence="2">
    <location>
        <position position="70"/>
    </location>
</feature>
<sequence length="70" mass="8001">MLWTAREINPQGQKDLMEKRPTRTWGPQGLSNHKVPRPARHPQTRARQGRKGTKTATLRSPHGNAPRKDL</sequence>
<feature type="region of interest" description="Disordered" evidence="1">
    <location>
        <begin position="1"/>
        <end position="70"/>
    </location>
</feature>
<dbReference type="RefSeq" id="XP_033401847.1">
    <property type="nucleotide sequence ID" value="XM_033539770.1"/>
</dbReference>
<evidence type="ECO:0000256" key="1">
    <source>
        <dbReference type="SAM" id="MobiDB-lite"/>
    </source>
</evidence>